<dbReference type="InterPro" id="IPR036217">
    <property type="entry name" value="MethylDNA_cys_MeTrfase_DNAb"/>
</dbReference>
<dbReference type="InterPro" id="IPR014048">
    <property type="entry name" value="MethylDNA_cys_MeTrfase_DNA-bd"/>
</dbReference>
<dbReference type="GO" id="GO:0003908">
    <property type="term" value="F:methylated-DNA-[protein]-cysteine S-methyltransferase activity"/>
    <property type="evidence" value="ECO:0007669"/>
    <property type="project" value="UniProtKB-EC"/>
</dbReference>
<reference evidence="8 9" key="1">
    <citation type="submission" date="2023-07" db="EMBL/GenBank/DDBJ databases">
        <title>Genomic Encyclopedia of Type Strains, Phase IV (KMG-IV): sequencing the most valuable type-strain genomes for metagenomic binning, comparative biology and taxonomic classification.</title>
        <authorList>
            <person name="Goeker M."/>
        </authorList>
    </citation>
    <scope>NUCLEOTIDE SEQUENCE [LARGE SCALE GENOMIC DNA]</scope>
    <source>
        <strain evidence="8 9">DSM 19619</strain>
    </source>
</reference>
<comment type="caution">
    <text evidence="8">The sequence shown here is derived from an EMBL/GenBank/DDBJ whole genome shotgun (WGS) entry which is preliminary data.</text>
</comment>
<dbReference type="Gene3D" id="1.10.10.10">
    <property type="entry name" value="Winged helix-like DNA-binding domain superfamily/Winged helix DNA-binding domain"/>
    <property type="match status" value="1"/>
</dbReference>
<keyword evidence="2 8" id="KW-0489">Methyltransferase</keyword>
<dbReference type="GO" id="GO:0032259">
    <property type="term" value="P:methylation"/>
    <property type="evidence" value="ECO:0007669"/>
    <property type="project" value="UniProtKB-KW"/>
</dbReference>
<evidence type="ECO:0000256" key="4">
    <source>
        <dbReference type="ARBA" id="ARBA00022763"/>
    </source>
</evidence>
<organism evidence="8 9">
    <name type="scientific">Labrys wisconsinensis</name>
    <dbReference type="NCBI Taxonomy" id="425677"/>
    <lineage>
        <taxon>Bacteria</taxon>
        <taxon>Pseudomonadati</taxon>
        <taxon>Pseudomonadota</taxon>
        <taxon>Alphaproteobacteria</taxon>
        <taxon>Hyphomicrobiales</taxon>
        <taxon>Xanthobacteraceae</taxon>
        <taxon>Labrys</taxon>
    </lineage>
</organism>
<evidence type="ECO:0000256" key="2">
    <source>
        <dbReference type="ARBA" id="ARBA00022603"/>
    </source>
</evidence>
<dbReference type="CDD" id="cd06445">
    <property type="entry name" value="ATase"/>
    <property type="match status" value="1"/>
</dbReference>
<accession>A0ABU0JH66</accession>
<proteinExistence type="predicted"/>
<dbReference type="EMBL" id="JAUSVX010000017">
    <property type="protein sequence ID" value="MDQ0473637.1"/>
    <property type="molecule type" value="Genomic_DNA"/>
</dbReference>
<keyword evidence="5" id="KW-0234">DNA repair</keyword>
<keyword evidence="9" id="KW-1185">Reference proteome</keyword>
<evidence type="ECO:0000256" key="3">
    <source>
        <dbReference type="ARBA" id="ARBA00022679"/>
    </source>
</evidence>
<dbReference type="InterPro" id="IPR036631">
    <property type="entry name" value="MGMT_N_sf"/>
</dbReference>
<comment type="catalytic activity">
    <reaction evidence="6">
        <text>a 6-O-methyl-2'-deoxyguanosine in DNA + L-cysteinyl-[protein] = S-methyl-L-cysteinyl-[protein] + a 2'-deoxyguanosine in DNA</text>
        <dbReference type="Rhea" id="RHEA:24000"/>
        <dbReference type="Rhea" id="RHEA-COMP:10131"/>
        <dbReference type="Rhea" id="RHEA-COMP:10132"/>
        <dbReference type="Rhea" id="RHEA-COMP:11367"/>
        <dbReference type="Rhea" id="RHEA-COMP:11368"/>
        <dbReference type="ChEBI" id="CHEBI:29950"/>
        <dbReference type="ChEBI" id="CHEBI:82612"/>
        <dbReference type="ChEBI" id="CHEBI:85445"/>
        <dbReference type="ChEBI" id="CHEBI:85448"/>
        <dbReference type="EC" id="2.1.1.63"/>
    </reaction>
</comment>
<dbReference type="NCBIfam" id="TIGR00589">
    <property type="entry name" value="ogt"/>
    <property type="match status" value="1"/>
</dbReference>
<protein>
    <submittedName>
        <fullName evidence="8">Methylated-DNA-[protein]-cysteine S-methyltransferase</fullName>
        <ecNumber evidence="8">2.1.1.63</ecNumber>
    </submittedName>
</protein>
<dbReference type="EC" id="2.1.1.63" evidence="8"/>
<dbReference type="RefSeq" id="WP_307282190.1">
    <property type="nucleotide sequence ID" value="NZ_JAUSVX010000017.1"/>
</dbReference>
<sequence>MDSQGFTVFDTAIGPCALAWSARGIVGLQLPEASAARTGARLKARFPQAVESPPSAAVAAAIEAVRALLASGRGDLSAIALDLDGVPPFHRSVYDVARAIPPGETLTYGEVAARLGDPGAARAVGQALGQNPVAVIVPCHRVLAAGGRTGGFSANGGVETKLRILTIERARTGDAPLLFDDLPLAAKARPKR</sequence>
<evidence type="ECO:0000256" key="6">
    <source>
        <dbReference type="ARBA" id="ARBA00049348"/>
    </source>
</evidence>
<name>A0ABU0JH66_9HYPH</name>
<dbReference type="InterPro" id="IPR036388">
    <property type="entry name" value="WH-like_DNA-bd_sf"/>
</dbReference>
<dbReference type="InterPro" id="IPR001497">
    <property type="entry name" value="MethylDNA_cys_MeTrfase_AS"/>
</dbReference>
<keyword evidence="3 8" id="KW-0808">Transferase</keyword>
<keyword evidence="4" id="KW-0227">DNA damage</keyword>
<dbReference type="Pfam" id="PF01035">
    <property type="entry name" value="DNA_binding_1"/>
    <property type="match status" value="1"/>
</dbReference>
<dbReference type="Gene3D" id="3.30.160.70">
    <property type="entry name" value="Methylated DNA-protein cysteine methyltransferase domain"/>
    <property type="match status" value="1"/>
</dbReference>
<evidence type="ECO:0000256" key="1">
    <source>
        <dbReference type="ARBA" id="ARBA00001286"/>
    </source>
</evidence>
<evidence type="ECO:0000313" key="9">
    <source>
        <dbReference type="Proteomes" id="UP001242480"/>
    </source>
</evidence>
<evidence type="ECO:0000259" key="7">
    <source>
        <dbReference type="Pfam" id="PF01035"/>
    </source>
</evidence>
<dbReference type="PANTHER" id="PTHR10815:SF5">
    <property type="entry name" value="METHYLATED-DNA--PROTEIN-CYSTEINE METHYLTRANSFERASE"/>
    <property type="match status" value="1"/>
</dbReference>
<dbReference type="Proteomes" id="UP001242480">
    <property type="component" value="Unassembled WGS sequence"/>
</dbReference>
<dbReference type="SUPFAM" id="SSF46767">
    <property type="entry name" value="Methylated DNA-protein cysteine methyltransferase, C-terminal domain"/>
    <property type="match status" value="1"/>
</dbReference>
<dbReference type="PROSITE" id="PS00374">
    <property type="entry name" value="MGMT"/>
    <property type="match status" value="1"/>
</dbReference>
<dbReference type="PANTHER" id="PTHR10815">
    <property type="entry name" value="METHYLATED-DNA--PROTEIN-CYSTEINE METHYLTRANSFERASE"/>
    <property type="match status" value="1"/>
</dbReference>
<evidence type="ECO:0000313" key="8">
    <source>
        <dbReference type="EMBL" id="MDQ0473637.1"/>
    </source>
</evidence>
<comment type="catalytic activity">
    <reaction evidence="1">
        <text>a 4-O-methyl-thymidine in DNA + L-cysteinyl-[protein] = a thymidine in DNA + S-methyl-L-cysteinyl-[protein]</text>
        <dbReference type="Rhea" id="RHEA:53428"/>
        <dbReference type="Rhea" id="RHEA-COMP:10131"/>
        <dbReference type="Rhea" id="RHEA-COMP:10132"/>
        <dbReference type="Rhea" id="RHEA-COMP:13555"/>
        <dbReference type="Rhea" id="RHEA-COMP:13556"/>
        <dbReference type="ChEBI" id="CHEBI:29950"/>
        <dbReference type="ChEBI" id="CHEBI:82612"/>
        <dbReference type="ChEBI" id="CHEBI:137386"/>
        <dbReference type="ChEBI" id="CHEBI:137387"/>
        <dbReference type="EC" id="2.1.1.63"/>
    </reaction>
</comment>
<dbReference type="SUPFAM" id="SSF53155">
    <property type="entry name" value="Methylated DNA-protein cysteine methyltransferase domain"/>
    <property type="match status" value="1"/>
</dbReference>
<gene>
    <name evidence="8" type="ORF">QO011_006673</name>
</gene>
<evidence type="ECO:0000256" key="5">
    <source>
        <dbReference type="ARBA" id="ARBA00023204"/>
    </source>
</evidence>
<feature type="domain" description="Methylated-DNA-[protein]-cysteine S-methyltransferase DNA binding" evidence="7">
    <location>
        <begin position="88"/>
        <end position="169"/>
    </location>
</feature>